<organism evidence="1">
    <name type="scientific">uncultured Dysgonomonas sp</name>
    <dbReference type="NCBI Taxonomy" id="206096"/>
    <lineage>
        <taxon>Bacteria</taxon>
        <taxon>Pseudomonadati</taxon>
        <taxon>Bacteroidota</taxon>
        <taxon>Bacteroidia</taxon>
        <taxon>Bacteroidales</taxon>
        <taxon>Dysgonomonadaceae</taxon>
        <taxon>Dysgonomonas</taxon>
        <taxon>environmental samples</taxon>
    </lineage>
</organism>
<dbReference type="EMBL" id="FLUM01000001">
    <property type="protein sequence ID" value="SBV94469.1"/>
    <property type="molecule type" value="Genomic_DNA"/>
</dbReference>
<gene>
    <name evidence="1" type="ORF">KL86DYS1_11142</name>
</gene>
<evidence type="ECO:0000313" key="1">
    <source>
        <dbReference type="EMBL" id="SBV94469.1"/>
    </source>
</evidence>
<accession>A0A212J4T8</accession>
<reference evidence="1" key="1">
    <citation type="submission" date="2016-04" db="EMBL/GenBank/DDBJ databases">
        <authorList>
            <person name="Evans L.H."/>
            <person name="Alamgir A."/>
            <person name="Owens N."/>
            <person name="Weber N.D."/>
            <person name="Virtaneva K."/>
            <person name="Barbian K."/>
            <person name="Babar A."/>
            <person name="Rosenke K."/>
        </authorList>
    </citation>
    <scope>NUCLEOTIDE SEQUENCE</scope>
    <source>
        <strain evidence="1">86-1</strain>
    </source>
</reference>
<proteinExistence type="predicted"/>
<dbReference type="AlphaFoldDB" id="A0A212J4T8"/>
<name>A0A212J4T8_9BACT</name>
<sequence>MQGSGLALLSCALKEKVSTQNRIGSNKNLIFIISYGVKVIPIYSFSEFKSFF</sequence>
<protein>
    <submittedName>
        <fullName evidence="1">Uncharacterized protein</fullName>
    </submittedName>
</protein>